<keyword evidence="4" id="KW-0206">Cytoskeleton</keyword>
<protein>
    <recommendedName>
        <fullName evidence="6">EFHB C-terminal EF-hand domain-containing protein</fullName>
    </recommendedName>
</protein>
<evidence type="ECO:0000313" key="8">
    <source>
        <dbReference type="Proteomes" id="UP001515480"/>
    </source>
</evidence>
<keyword evidence="3" id="KW-0677">Repeat</keyword>
<dbReference type="EMBL" id="JBGBPQ010000009">
    <property type="protein sequence ID" value="KAL1519618.1"/>
    <property type="molecule type" value="Genomic_DNA"/>
</dbReference>
<feature type="compositionally biased region" description="Basic and acidic residues" evidence="5">
    <location>
        <begin position="29"/>
        <end position="40"/>
    </location>
</feature>
<evidence type="ECO:0000313" key="7">
    <source>
        <dbReference type="EMBL" id="KAL1519618.1"/>
    </source>
</evidence>
<feature type="region of interest" description="Disordered" evidence="5">
    <location>
        <begin position="1"/>
        <end position="58"/>
    </location>
</feature>
<dbReference type="InterPro" id="IPR040193">
    <property type="entry name" value="EFHC1/EFHC2/EFHB"/>
</dbReference>
<comment type="subcellular location">
    <subcellularLocation>
        <location evidence="1">Cytoplasm</location>
        <location evidence="1">Cytoskeleton</location>
    </subcellularLocation>
</comment>
<keyword evidence="8" id="KW-1185">Reference proteome</keyword>
<sequence length="420" mass="46592">MSVSSCAPPTDWMPHLPAAGLCGEDSAESADKTMKPELYDKPPATPPDMARWRKDTQPGKVCLHPGIAADRDHERVTTYGRAEPIGVKVHEVLNIAPKSYLIEKAIEKKESIYLSNKREPLGKAYVRGHDLPEKVKQQGFGRPTPQDVAGDETKELMHPAERIVPDLERQLYLKSHANYAPGEQRRRGYSWQTKDGDIDPNAYRFGSAVNKGEKNGVGKALNPTLADDYQRPSVVVEKTLQEHREVTSEPLGKSKNLGLGQDHVDPNYVFGTPSQRNPEWGVRECIGNYSADAQKEDQDLGRSVRPGWRNISTSDRLFGVPSIRSDIRAPSLKSVADHQNYGDESGADALLYPPRFSDEGVYQSDFLESKHKDELASLFRSAGFDLSDELLDDAFARAAKLDPKGLVSVQSFRMALNGEV</sequence>
<organism evidence="7 8">
    <name type="scientific">Prymnesium parvum</name>
    <name type="common">Toxic golden alga</name>
    <dbReference type="NCBI Taxonomy" id="97485"/>
    <lineage>
        <taxon>Eukaryota</taxon>
        <taxon>Haptista</taxon>
        <taxon>Haptophyta</taxon>
        <taxon>Prymnesiophyceae</taxon>
        <taxon>Prymnesiales</taxon>
        <taxon>Prymnesiaceae</taxon>
        <taxon>Prymnesium</taxon>
    </lineage>
</organism>
<dbReference type="PANTHER" id="PTHR12086:SF12">
    <property type="entry name" value="EF-HAND DOMAIN-CONTAINING FAMILY MEMBER B"/>
    <property type="match status" value="1"/>
</dbReference>
<evidence type="ECO:0000256" key="2">
    <source>
        <dbReference type="ARBA" id="ARBA00022490"/>
    </source>
</evidence>
<evidence type="ECO:0000256" key="5">
    <source>
        <dbReference type="SAM" id="MobiDB-lite"/>
    </source>
</evidence>
<dbReference type="AlphaFoldDB" id="A0AB34JDV2"/>
<name>A0AB34JDV2_PRYPA</name>
<dbReference type="InterPro" id="IPR057428">
    <property type="entry name" value="EFHB_EF-hand_C"/>
</dbReference>
<feature type="domain" description="EFHB C-terminal EF-hand" evidence="6">
    <location>
        <begin position="349"/>
        <end position="417"/>
    </location>
</feature>
<evidence type="ECO:0000259" key="6">
    <source>
        <dbReference type="Pfam" id="PF25325"/>
    </source>
</evidence>
<dbReference type="Pfam" id="PF25325">
    <property type="entry name" value="EF-hand_EFHB_C"/>
    <property type="match status" value="1"/>
</dbReference>
<dbReference type="PANTHER" id="PTHR12086">
    <property type="entry name" value="EF-HAND DOMAIN C-TERMINAL CONTAINING PROTEIN"/>
    <property type="match status" value="1"/>
</dbReference>
<gene>
    <name evidence="7" type="ORF">AB1Y20_023130</name>
</gene>
<evidence type="ECO:0000256" key="1">
    <source>
        <dbReference type="ARBA" id="ARBA00004245"/>
    </source>
</evidence>
<dbReference type="Proteomes" id="UP001515480">
    <property type="component" value="Unassembled WGS sequence"/>
</dbReference>
<evidence type="ECO:0000256" key="3">
    <source>
        <dbReference type="ARBA" id="ARBA00022737"/>
    </source>
</evidence>
<proteinExistence type="predicted"/>
<evidence type="ECO:0000256" key="4">
    <source>
        <dbReference type="ARBA" id="ARBA00023212"/>
    </source>
</evidence>
<keyword evidence="2" id="KW-0963">Cytoplasm</keyword>
<accession>A0AB34JDV2</accession>
<dbReference type="GO" id="GO:0005856">
    <property type="term" value="C:cytoskeleton"/>
    <property type="evidence" value="ECO:0007669"/>
    <property type="project" value="UniProtKB-SubCell"/>
</dbReference>
<reference evidence="7 8" key="1">
    <citation type="journal article" date="2024" name="Science">
        <title>Giant polyketide synthase enzymes in the biosynthesis of giant marine polyether toxins.</title>
        <authorList>
            <person name="Fallon T.R."/>
            <person name="Shende V.V."/>
            <person name="Wierzbicki I.H."/>
            <person name="Pendleton A.L."/>
            <person name="Watervoot N.F."/>
            <person name="Auber R.P."/>
            <person name="Gonzalez D.J."/>
            <person name="Wisecaver J.H."/>
            <person name="Moore B.S."/>
        </authorList>
    </citation>
    <scope>NUCLEOTIDE SEQUENCE [LARGE SCALE GENOMIC DNA]</scope>
    <source>
        <strain evidence="7 8">12B1</strain>
    </source>
</reference>
<comment type="caution">
    <text evidence="7">The sequence shown here is derived from an EMBL/GenBank/DDBJ whole genome shotgun (WGS) entry which is preliminary data.</text>
</comment>